<evidence type="ECO:0000256" key="1">
    <source>
        <dbReference type="ARBA" id="ARBA00004370"/>
    </source>
</evidence>
<dbReference type="OrthoDB" id="6491773at2759"/>
<evidence type="ECO:0000256" key="2">
    <source>
        <dbReference type="ARBA" id="ARBA00022692"/>
    </source>
</evidence>
<evidence type="ECO:0000256" key="6">
    <source>
        <dbReference type="ARBA" id="ARBA00023136"/>
    </source>
</evidence>
<proteinExistence type="predicted"/>
<evidence type="ECO:0000256" key="8">
    <source>
        <dbReference type="SAM" id="MobiDB-lite"/>
    </source>
</evidence>
<keyword evidence="2 9" id="KW-0812">Transmembrane</keyword>
<dbReference type="GeneID" id="109515934"/>
<dbReference type="STRING" id="109280.ENSHCOP00000020399"/>
<keyword evidence="3" id="KW-0677">Repeat</keyword>
<dbReference type="OMA" id="QTVMLVQ"/>
<dbReference type="GO" id="GO:0005509">
    <property type="term" value="F:calcium ion binding"/>
    <property type="evidence" value="ECO:0007669"/>
    <property type="project" value="UniProtKB-UniRule"/>
</dbReference>
<feature type="domain" description="Cadherin" evidence="11">
    <location>
        <begin position="24"/>
        <end position="121"/>
    </location>
</feature>
<dbReference type="GeneTree" id="ENSGT00940000165849"/>
<evidence type="ECO:0000256" key="10">
    <source>
        <dbReference type="SAM" id="SignalP"/>
    </source>
</evidence>
<evidence type="ECO:0000256" key="4">
    <source>
        <dbReference type="ARBA" id="ARBA00022837"/>
    </source>
</evidence>
<evidence type="ECO:0000256" key="9">
    <source>
        <dbReference type="SAM" id="Phobius"/>
    </source>
</evidence>
<dbReference type="PANTHER" id="PTHR24026:SF133">
    <property type="entry name" value="CADHERIN-RELATED FAMILY MEMBER 2"/>
    <property type="match status" value="1"/>
</dbReference>
<dbReference type="Ensembl" id="ENSHCOT00000006279.1">
    <property type="protein sequence ID" value="ENSHCOP00000020399.1"/>
    <property type="gene ID" value="ENSHCOG00000006438.1"/>
</dbReference>
<comment type="subcellular location">
    <subcellularLocation>
        <location evidence="1">Membrane</location>
    </subcellularLocation>
</comment>
<dbReference type="KEGG" id="hcq:109515934"/>
<dbReference type="GO" id="GO:0050839">
    <property type="term" value="F:cell adhesion molecule binding"/>
    <property type="evidence" value="ECO:0007669"/>
    <property type="project" value="TreeGrafter"/>
</dbReference>
<dbReference type="Gene3D" id="2.60.40.60">
    <property type="entry name" value="Cadherins"/>
    <property type="match status" value="9"/>
</dbReference>
<feature type="domain" description="Cadherin" evidence="11">
    <location>
        <begin position="910"/>
        <end position="1029"/>
    </location>
</feature>
<evidence type="ECO:0000259" key="11">
    <source>
        <dbReference type="PROSITE" id="PS50268"/>
    </source>
</evidence>
<dbReference type="InterPro" id="IPR015919">
    <property type="entry name" value="Cadherin-like_sf"/>
</dbReference>
<dbReference type="PROSITE" id="PS00232">
    <property type="entry name" value="CADHERIN_1"/>
    <property type="match status" value="4"/>
</dbReference>
<dbReference type="RefSeq" id="XP_019725647.1">
    <property type="nucleotide sequence ID" value="XM_019870088.1"/>
</dbReference>
<dbReference type="CTD" id="54825"/>
<keyword evidence="5 9" id="KW-1133">Transmembrane helix</keyword>
<dbReference type="CDD" id="cd11304">
    <property type="entry name" value="Cadherin_repeat"/>
    <property type="match status" value="9"/>
</dbReference>
<feature type="chain" id="PRO_5018558716" description="Cadherin domain-containing protein" evidence="10">
    <location>
        <begin position="20"/>
        <end position="1293"/>
    </location>
</feature>
<organism evidence="12 13">
    <name type="scientific">Hippocampus comes</name>
    <name type="common">Tiger tail seahorse</name>
    <dbReference type="NCBI Taxonomy" id="109280"/>
    <lineage>
        <taxon>Eukaryota</taxon>
        <taxon>Metazoa</taxon>
        <taxon>Chordata</taxon>
        <taxon>Craniata</taxon>
        <taxon>Vertebrata</taxon>
        <taxon>Euteleostomi</taxon>
        <taxon>Actinopterygii</taxon>
        <taxon>Neopterygii</taxon>
        <taxon>Teleostei</taxon>
        <taxon>Neoteleostei</taxon>
        <taxon>Acanthomorphata</taxon>
        <taxon>Syngnathiaria</taxon>
        <taxon>Syngnathiformes</taxon>
        <taxon>Syngnathoidei</taxon>
        <taxon>Syngnathidae</taxon>
        <taxon>Hippocampus</taxon>
    </lineage>
</organism>
<dbReference type="Pfam" id="PF00028">
    <property type="entry name" value="Cadherin"/>
    <property type="match status" value="6"/>
</dbReference>
<feature type="domain" description="Cadherin" evidence="11">
    <location>
        <begin position="469"/>
        <end position="573"/>
    </location>
</feature>
<reference evidence="12" key="1">
    <citation type="submission" date="2025-08" db="UniProtKB">
        <authorList>
            <consortium name="Ensembl"/>
        </authorList>
    </citation>
    <scope>IDENTIFICATION</scope>
</reference>
<feature type="domain" description="Cadherin" evidence="11">
    <location>
        <begin position="238"/>
        <end position="345"/>
    </location>
</feature>
<dbReference type="GO" id="GO:0005886">
    <property type="term" value="C:plasma membrane"/>
    <property type="evidence" value="ECO:0007669"/>
    <property type="project" value="InterPro"/>
</dbReference>
<evidence type="ECO:0000313" key="13">
    <source>
        <dbReference type="Proteomes" id="UP000264820"/>
    </source>
</evidence>
<sequence>MEWIPAAFLLLCAVSLIHAKNKPTIHTVVANVCEDTPPGAHAFRIDATDKDNDPLTYSLYGENATYFSVDNTTGDVIVARKLDREVYNLLTLGISVSDGNEFVRKNMRVILKEANDNRPIFQGSNFDIEVKENTTTGTSLFRVQATDQDILQAGQIKYSIADVTPSNGLSLFSIAPETGDVTLTGALNYTGLSSYYRMKINATDGGGQCFYSEINYHSNIVFYFITVLDVPDLDPKFLGLPYIGSVDENSAVDHAVYTVTAIDQDTEINDRIIYSIEDSKGLFKISSDDGVISVASEIDREEIGDRVTMIIKATESQPNIHGEYASTTASIQININDINDNKPEFYKCEGSGELQTCEQESQFEVVVAEHSLGGVPIKMMVKDKDKIKSIRLTLKGADKDVFSVEPQFSMVDSVVQLVVKEPQKLDYEETQRMVVEVIASDPEEITFVSTATVTIMIQDINDNNPKFPKDSYLNLNVSEHSEVDTVVATITADDPDTMDKDNITYMLLPESMRTYFDVEPKTGVIYVKNKTLLDREIRPLHSATLQAKDSDGKPATALLQFIVTDINDQPPVINKEYYQEFVKEGSQLELQVEATDADEPGTLNSQIVFAILPSKYSEYFSMDPNTGVLRNQVELDREDLDAELKGKIELNVTATDMGTPALSTMVSVIINVEDVNDNPPEFKNSSYKFSVKEGEKGAYVGTVLAQDLDQTTDFNRIALRIISGSFDSFAIVTTLEEQVYLGNITVDLGVDLDYEGARQKYTLQVEATDRGQKKAVATVEVDVLDVNDERPEFLPSKPAKVKENTTLTEAIGKFEARDQDGNHSLTYEMESLKCRCNGSLSPCDWFVLEPTGDVLVNPGRTLDYEMCDRAVMEAQVIDEYTEKGENYSLIAGQMEIIIEDINDNAPHFIISDSIFAVVSETASKGTSVGGVTATDRDTEIHAQLEFQVSEVKFEDANKNISVTRSLFEAVTTQQKDIYIGIIQTTEGLDVTLKGKYLVTVSATDSGGLSTHTTLEIFTVDKSYRVELQFRNTRDEVVKNQPAIIRTLTAATKAVVEVVAIRDGATEESRASVGAVMVAYFLFSNGTALPKSEVELMISVPQHAHLLDQLGLMYITDSSIKPPETDPLQYISLGIMAGLIIVLVVLITSLVCTRRNYRRKLKAAKAMNSATMVASDNLKSGPVVPGTNKYTMEGANPVLNLNIDTAMVLDLDGESSDVDKVSLDSLDYSDDMNTSGKDTKPVMRKIQEEEEPEDNGPPEYIEPLGAALAQRSQKKGSDSHRVGVSNPAFSTTDL</sequence>
<dbReference type="PROSITE" id="PS50268">
    <property type="entry name" value="CADHERIN_2"/>
    <property type="match status" value="9"/>
</dbReference>
<dbReference type="Proteomes" id="UP000264820">
    <property type="component" value="Unplaced"/>
</dbReference>
<dbReference type="InterPro" id="IPR002126">
    <property type="entry name" value="Cadherin-like_dom"/>
</dbReference>
<name>A0A3Q2YP16_HIPCM</name>
<accession>A0A3Q2YP16</accession>
<feature type="domain" description="Cadherin" evidence="11">
    <location>
        <begin position="683"/>
        <end position="793"/>
    </location>
</feature>
<evidence type="ECO:0000313" key="12">
    <source>
        <dbReference type="Ensembl" id="ENSHCOP00000020399.1"/>
    </source>
</evidence>
<dbReference type="SMART" id="SM00112">
    <property type="entry name" value="CA"/>
    <property type="match status" value="9"/>
</dbReference>
<evidence type="ECO:0000256" key="5">
    <source>
        <dbReference type="ARBA" id="ARBA00022989"/>
    </source>
</evidence>
<feature type="domain" description="Cadherin" evidence="11">
    <location>
        <begin position="580"/>
        <end position="682"/>
    </location>
</feature>
<feature type="signal peptide" evidence="10">
    <location>
        <begin position="1"/>
        <end position="19"/>
    </location>
</feature>
<evidence type="ECO:0000256" key="7">
    <source>
        <dbReference type="PROSITE-ProRule" id="PRU00043"/>
    </source>
</evidence>
<feature type="compositionally biased region" description="Basic and acidic residues" evidence="8">
    <location>
        <begin position="1236"/>
        <end position="1246"/>
    </location>
</feature>
<keyword evidence="4 7" id="KW-0106">Calcium</keyword>
<dbReference type="GO" id="GO:0007156">
    <property type="term" value="P:homophilic cell adhesion via plasma membrane adhesion molecules"/>
    <property type="evidence" value="ECO:0007669"/>
    <property type="project" value="InterPro"/>
</dbReference>
<dbReference type="FunFam" id="2.60.40.60:FF:000092">
    <property type="entry name" value="Protocadherin 8"/>
    <property type="match status" value="1"/>
</dbReference>
<keyword evidence="10" id="KW-0732">Signal</keyword>
<feature type="region of interest" description="Disordered" evidence="8">
    <location>
        <begin position="1222"/>
        <end position="1293"/>
    </location>
</feature>
<feature type="domain" description="Cadherin" evidence="11">
    <location>
        <begin position="359"/>
        <end position="467"/>
    </location>
</feature>
<dbReference type="FunFam" id="2.60.40.60:FF:000168">
    <property type="entry name" value="Cadherin-related family member 2"/>
    <property type="match status" value="1"/>
</dbReference>
<reference evidence="12" key="2">
    <citation type="submission" date="2025-09" db="UniProtKB">
        <authorList>
            <consortium name="Ensembl"/>
        </authorList>
    </citation>
    <scope>IDENTIFICATION</scope>
</reference>
<dbReference type="RefSeq" id="XP_019725648.1">
    <property type="nucleotide sequence ID" value="XM_019870089.1"/>
</dbReference>
<feature type="domain" description="Cadherin" evidence="11">
    <location>
        <begin position="122"/>
        <end position="237"/>
    </location>
</feature>
<keyword evidence="6 9" id="KW-0472">Membrane</keyword>
<dbReference type="PANTHER" id="PTHR24026">
    <property type="entry name" value="FAT ATYPICAL CADHERIN-RELATED"/>
    <property type="match status" value="1"/>
</dbReference>
<protein>
    <recommendedName>
        <fullName evidence="11">Cadherin domain-containing protein</fullName>
    </recommendedName>
</protein>
<dbReference type="PRINTS" id="PR00205">
    <property type="entry name" value="CADHERIN"/>
</dbReference>
<feature type="domain" description="Cadherin" evidence="11">
    <location>
        <begin position="793"/>
        <end position="908"/>
    </location>
</feature>
<evidence type="ECO:0000256" key="3">
    <source>
        <dbReference type="ARBA" id="ARBA00022737"/>
    </source>
</evidence>
<dbReference type="SUPFAM" id="SSF49313">
    <property type="entry name" value="Cadherin-like"/>
    <property type="match status" value="9"/>
</dbReference>
<feature type="transmembrane region" description="Helical" evidence="9">
    <location>
        <begin position="1129"/>
        <end position="1151"/>
    </location>
</feature>
<dbReference type="InterPro" id="IPR020894">
    <property type="entry name" value="Cadherin_CS"/>
</dbReference>
<dbReference type="GO" id="GO:0009653">
    <property type="term" value="P:anatomical structure morphogenesis"/>
    <property type="evidence" value="ECO:0007669"/>
    <property type="project" value="UniProtKB-ARBA"/>
</dbReference>
<keyword evidence="13" id="KW-1185">Reference proteome</keyword>